<organism evidence="1">
    <name type="scientific">marine sediment metagenome</name>
    <dbReference type="NCBI Taxonomy" id="412755"/>
    <lineage>
        <taxon>unclassified sequences</taxon>
        <taxon>metagenomes</taxon>
        <taxon>ecological metagenomes</taxon>
    </lineage>
</organism>
<name>X1L8N3_9ZZZZ</name>
<dbReference type="EMBL" id="BARV01012070">
    <property type="protein sequence ID" value="GAI02241.1"/>
    <property type="molecule type" value="Genomic_DNA"/>
</dbReference>
<protein>
    <submittedName>
        <fullName evidence="1">Uncharacterized protein</fullName>
    </submittedName>
</protein>
<accession>X1L8N3</accession>
<feature type="non-terminal residue" evidence="1">
    <location>
        <position position="1"/>
    </location>
</feature>
<reference evidence="1" key="1">
    <citation type="journal article" date="2014" name="Front. Microbiol.">
        <title>High frequency of phylogenetically diverse reductive dehalogenase-homologous genes in deep subseafloor sedimentary metagenomes.</title>
        <authorList>
            <person name="Kawai M."/>
            <person name="Futagami T."/>
            <person name="Toyoda A."/>
            <person name="Takaki Y."/>
            <person name="Nishi S."/>
            <person name="Hori S."/>
            <person name="Arai W."/>
            <person name="Tsubouchi T."/>
            <person name="Morono Y."/>
            <person name="Uchiyama I."/>
            <person name="Ito T."/>
            <person name="Fujiyama A."/>
            <person name="Inagaki F."/>
            <person name="Takami H."/>
        </authorList>
    </citation>
    <scope>NUCLEOTIDE SEQUENCE</scope>
    <source>
        <strain evidence="1">Expedition CK06-06</strain>
    </source>
</reference>
<comment type="caution">
    <text evidence="1">The sequence shown here is derived from an EMBL/GenBank/DDBJ whole genome shotgun (WGS) entry which is preliminary data.</text>
</comment>
<proteinExistence type="predicted"/>
<dbReference type="AlphaFoldDB" id="X1L8N3"/>
<gene>
    <name evidence="1" type="ORF">S06H3_22544</name>
</gene>
<sequence>LKKEASNETHKIGSYISGDYHRFDYSGRHLVYGRPDPTGDHYPVW</sequence>
<evidence type="ECO:0000313" key="1">
    <source>
        <dbReference type="EMBL" id="GAI02241.1"/>
    </source>
</evidence>